<name>A0A7U2IAQ5_PHANO</name>
<reference evidence="2" key="1">
    <citation type="journal article" date="2021" name="BMC Genomics">
        <title>Chromosome-level genome assembly and manually-curated proteome of model necrotroph Parastagonospora nodorum Sn15 reveals a genome-wide trove of candidate effector homologs, and redundancy of virulence-related functions within an accessory chromosome.</title>
        <authorList>
            <person name="Bertazzoni S."/>
            <person name="Jones D.A.B."/>
            <person name="Phan H.T."/>
            <person name="Tan K.-C."/>
            <person name="Hane J.K."/>
        </authorList>
    </citation>
    <scope>NUCLEOTIDE SEQUENCE [LARGE SCALE GENOMIC DNA]</scope>
    <source>
        <strain evidence="2">SN15 / ATCC MYA-4574 / FGSC 10173)</strain>
    </source>
</reference>
<sequence>MSDQTTPFLAGWTKLPDELKLEVLRNALPRDMEFNSIWTRPQALQDVCLLEHCIPYLACPPLAALALEVIYSQNTLRFSILRELNPALPPVHCRNFVRYWHVLIEVNHVPFGGLDKLAAAFPNVQSVRVNIHPY</sequence>
<evidence type="ECO:0000313" key="1">
    <source>
        <dbReference type="EMBL" id="QRD06384.1"/>
    </source>
</evidence>
<dbReference type="EMBL" id="CP069042">
    <property type="protein sequence ID" value="QRD06384.1"/>
    <property type="molecule type" value="Genomic_DNA"/>
</dbReference>
<protein>
    <submittedName>
        <fullName evidence="1">Uncharacterized protein</fullName>
    </submittedName>
</protein>
<dbReference type="Proteomes" id="UP000663193">
    <property type="component" value="Chromosome 20"/>
</dbReference>
<dbReference type="VEuPathDB" id="FungiDB:JI435_307900"/>
<keyword evidence="2" id="KW-1185">Reference proteome</keyword>
<proteinExistence type="predicted"/>
<gene>
    <name evidence="1" type="ORF">JI435_307900</name>
</gene>
<organism evidence="1 2">
    <name type="scientific">Phaeosphaeria nodorum (strain SN15 / ATCC MYA-4574 / FGSC 10173)</name>
    <name type="common">Glume blotch fungus</name>
    <name type="synonym">Parastagonospora nodorum</name>
    <dbReference type="NCBI Taxonomy" id="321614"/>
    <lineage>
        <taxon>Eukaryota</taxon>
        <taxon>Fungi</taxon>
        <taxon>Dikarya</taxon>
        <taxon>Ascomycota</taxon>
        <taxon>Pezizomycotina</taxon>
        <taxon>Dothideomycetes</taxon>
        <taxon>Pleosporomycetidae</taxon>
        <taxon>Pleosporales</taxon>
        <taxon>Pleosporineae</taxon>
        <taxon>Phaeosphaeriaceae</taxon>
        <taxon>Parastagonospora</taxon>
    </lineage>
</organism>
<dbReference type="OrthoDB" id="3801236at2759"/>
<evidence type="ECO:0000313" key="2">
    <source>
        <dbReference type="Proteomes" id="UP000663193"/>
    </source>
</evidence>
<accession>A0A7U2IAQ5</accession>
<dbReference type="AlphaFoldDB" id="A0A7U2IAQ5"/>